<dbReference type="CDD" id="cd00093">
    <property type="entry name" value="HTH_XRE"/>
    <property type="match status" value="1"/>
</dbReference>
<dbReference type="PANTHER" id="PTHR34475:SF1">
    <property type="entry name" value="CYTOSKELETON PROTEIN RODZ"/>
    <property type="match status" value="1"/>
</dbReference>
<comment type="caution">
    <text evidence="3">The sequence shown here is derived from an EMBL/GenBank/DDBJ whole genome shotgun (WGS) entry which is preliminary data.</text>
</comment>
<dbReference type="EMBL" id="JACOFT010000007">
    <property type="protein sequence ID" value="MBC3813054.1"/>
    <property type="molecule type" value="Genomic_DNA"/>
</dbReference>
<dbReference type="Gene3D" id="1.10.260.40">
    <property type="entry name" value="lambda repressor-like DNA-binding domains"/>
    <property type="match status" value="1"/>
</dbReference>
<dbReference type="Proteomes" id="UP000637632">
    <property type="component" value="Unassembled WGS sequence"/>
</dbReference>
<evidence type="ECO:0000256" key="1">
    <source>
        <dbReference type="SAM" id="MobiDB-lite"/>
    </source>
</evidence>
<dbReference type="InterPro" id="IPR050400">
    <property type="entry name" value="Bact_Cytoskel_RodZ"/>
</dbReference>
<keyword evidence="4" id="KW-1185">Reference proteome</keyword>
<organism evidence="3 4">
    <name type="scientific">Undibacterium aquatile</name>
    <dbReference type="NCBI Taxonomy" id="1537398"/>
    <lineage>
        <taxon>Bacteria</taxon>
        <taxon>Pseudomonadati</taxon>
        <taxon>Pseudomonadota</taxon>
        <taxon>Betaproteobacteria</taxon>
        <taxon>Burkholderiales</taxon>
        <taxon>Oxalobacteraceae</taxon>
        <taxon>Undibacterium</taxon>
    </lineage>
</organism>
<feature type="region of interest" description="Disordered" evidence="1">
    <location>
        <begin position="123"/>
        <end position="145"/>
    </location>
</feature>
<keyword evidence="2" id="KW-0472">Membrane</keyword>
<proteinExistence type="predicted"/>
<reference evidence="3 4" key="1">
    <citation type="submission" date="2020-08" db="EMBL/GenBank/DDBJ databases">
        <title>Novel species isolated from subtropical streams in China.</title>
        <authorList>
            <person name="Lu H."/>
        </authorList>
    </citation>
    <scope>NUCLEOTIDE SEQUENCE [LARGE SCALE GENOMIC DNA]</scope>
    <source>
        <strain evidence="3 4">CCTCC AB 2015119</strain>
    </source>
</reference>
<sequence>MSDAGSGQPLLSEVTGSFHYQELIESRLGQPIATDVFNADAERLSSSPGARLAAARNASGWTVDQVATQLKITRHQILAIEADDYDVLPAPAIVRGFVRAYAKLLKLDSAPLLELMPDVHGKKKLPSAKGSKARASADSGKRSATNAGIAPPTTALFIYALCVLGLVLAVVMYK</sequence>
<evidence type="ECO:0000256" key="2">
    <source>
        <dbReference type="SAM" id="Phobius"/>
    </source>
</evidence>
<protein>
    <submittedName>
        <fullName evidence="3">Helix-turn-helix domain-containing protein</fullName>
    </submittedName>
</protein>
<keyword evidence="2" id="KW-1133">Transmembrane helix</keyword>
<dbReference type="Pfam" id="PF13413">
    <property type="entry name" value="HTH_25"/>
    <property type="match status" value="1"/>
</dbReference>
<dbReference type="RefSeq" id="WP_186885955.1">
    <property type="nucleotide sequence ID" value="NZ_JACOFT010000007.1"/>
</dbReference>
<dbReference type="SUPFAM" id="SSF47413">
    <property type="entry name" value="lambda repressor-like DNA-binding domains"/>
    <property type="match status" value="1"/>
</dbReference>
<accession>A0ABR6XJG2</accession>
<dbReference type="InterPro" id="IPR001387">
    <property type="entry name" value="Cro/C1-type_HTH"/>
</dbReference>
<feature type="transmembrane region" description="Helical" evidence="2">
    <location>
        <begin position="156"/>
        <end position="173"/>
    </location>
</feature>
<keyword evidence="2" id="KW-0812">Transmembrane</keyword>
<evidence type="ECO:0000313" key="4">
    <source>
        <dbReference type="Proteomes" id="UP000637632"/>
    </source>
</evidence>
<evidence type="ECO:0000313" key="3">
    <source>
        <dbReference type="EMBL" id="MBC3813054.1"/>
    </source>
</evidence>
<name>A0ABR6XJG2_9BURK</name>
<dbReference type="PANTHER" id="PTHR34475">
    <property type="match status" value="1"/>
</dbReference>
<dbReference type="InterPro" id="IPR010982">
    <property type="entry name" value="Lambda_DNA-bd_dom_sf"/>
</dbReference>
<gene>
    <name evidence="3" type="ORF">H8K26_16550</name>
</gene>